<evidence type="ECO:0000256" key="2">
    <source>
        <dbReference type="ARBA" id="ARBA00023043"/>
    </source>
</evidence>
<evidence type="ECO:0000313" key="4">
    <source>
        <dbReference type="EMBL" id="AMD21465.1"/>
    </source>
</evidence>
<dbReference type="OrthoDB" id="19174at2759"/>
<dbReference type="RefSeq" id="XP_017988461.1">
    <property type="nucleotide sequence ID" value="XM_018132972.1"/>
</dbReference>
<dbReference type="Pfam" id="PF12796">
    <property type="entry name" value="Ank_2"/>
    <property type="match status" value="1"/>
</dbReference>
<gene>
    <name evidence="4" type="ORF">AW171_hschr53416</name>
</gene>
<dbReference type="Gene3D" id="1.25.40.20">
    <property type="entry name" value="Ankyrin repeat-containing domain"/>
    <property type="match status" value="1"/>
</dbReference>
<accession>A0A120K2G5</accession>
<reference evidence="4 5" key="1">
    <citation type="submission" date="2016-01" db="EMBL/GenBank/DDBJ databases">
        <title>Genome sequence of the yeast Holleya sinecauda.</title>
        <authorList>
            <person name="Dietrich F.S."/>
        </authorList>
    </citation>
    <scope>NUCLEOTIDE SEQUENCE [LARGE SCALE GENOMIC DNA]</scope>
    <source>
        <strain evidence="4 5">ATCC 58844</strain>
    </source>
</reference>
<keyword evidence="1" id="KW-0677">Repeat</keyword>
<sequence>MNIWVAASDGLVDKVEEFLKQPDLTANSKDENGYTPVHAAASYGHVELLRLLLNKHNGDVNIKDNDGDTPLHHTEDIAVAKVLVEEFGADFSITNEEGKTALQVFEEDYENIQLIQYMKEKSGLPLHQDSLGIDKEQLSQFKDSIRYTLENDPVDDNDPASVARRQRLEQILQGENVEQELESYIRETIRGQFGQSNDDQSSKRRK</sequence>
<dbReference type="SMART" id="SM00248">
    <property type="entry name" value="ANK"/>
    <property type="match status" value="2"/>
</dbReference>
<dbReference type="InterPro" id="IPR002110">
    <property type="entry name" value="Ankyrin_rpt"/>
</dbReference>
<dbReference type="AlphaFoldDB" id="A0A120K2G5"/>
<dbReference type="EMBL" id="CP014245">
    <property type="protein sequence ID" value="AMD21465.1"/>
    <property type="molecule type" value="Genomic_DNA"/>
</dbReference>
<keyword evidence="5" id="KW-1185">Reference proteome</keyword>
<organism evidence="4 5">
    <name type="scientific">Eremothecium sinecaudum</name>
    <dbReference type="NCBI Taxonomy" id="45286"/>
    <lineage>
        <taxon>Eukaryota</taxon>
        <taxon>Fungi</taxon>
        <taxon>Dikarya</taxon>
        <taxon>Ascomycota</taxon>
        <taxon>Saccharomycotina</taxon>
        <taxon>Saccharomycetes</taxon>
        <taxon>Saccharomycetales</taxon>
        <taxon>Saccharomycetaceae</taxon>
        <taxon>Eremothecium</taxon>
    </lineage>
</organism>
<evidence type="ECO:0000313" key="5">
    <source>
        <dbReference type="Proteomes" id="UP000243052"/>
    </source>
</evidence>
<dbReference type="PROSITE" id="PS50297">
    <property type="entry name" value="ANK_REP_REGION"/>
    <property type="match status" value="1"/>
</dbReference>
<dbReference type="PROSITE" id="PS50088">
    <property type="entry name" value="ANK_REPEAT"/>
    <property type="match status" value="1"/>
</dbReference>
<dbReference type="InterPro" id="IPR036770">
    <property type="entry name" value="Ankyrin_rpt-contain_sf"/>
</dbReference>
<protein>
    <submittedName>
        <fullName evidence="4">HER186Wp</fullName>
    </submittedName>
</protein>
<evidence type="ECO:0000256" key="3">
    <source>
        <dbReference type="PROSITE-ProRule" id="PRU00023"/>
    </source>
</evidence>
<dbReference type="Proteomes" id="UP000243052">
    <property type="component" value="Chromosome v"/>
</dbReference>
<dbReference type="SUPFAM" id="SSF48403">
    <property type="entry name" value="Ankyrin repeat"/>
    <property type="match status" value="1"/>
</dbReference>
<keyword evidence="2 3" id="KW-0040">ANK repeat</keyword>
<feature type="repeat" description="ANK" evidence="3">
    <location>
        <begin position="32"/>
        <end position="65"/>
    </location>
</feature>
<proteinExistence type="predicted"/>
<dbReference type="PANTHER" id="PTHR24171">
    <property type="entry name" value="ANKYRIN REPEAT DOMAIN-CONTAINING PROTEIN 39-RELATED"/>
    <property type="match status" value="1"/>
</dbReference>
<name>A0A120K2G5_9SACH</name>
<evidence type="ECO:0000256" key="1">
    <source>
        <dbReference type="ARBA" id="ARBA00022737"/>
    </source>
</evidence>
<dbReference type="GeneID" id="28724755"/>
<dbReference type="STRING" id="45286.A0A120K2G5"/>